<proteinExistence type="predicted"/>
<dbReference type="Proteomes" id="UP000050790">
    <property type="component" value="Unassembled WGS sequence"/>
</dbReference>
<dbReference type="Gene3D" id="2.30.29.30">
    <property type="entry name" value="Pleckstrin-homology domain (PH domain)/Phosphotyrosine-binding domain (PTB)"/>
    <property type="match status" value="1"/>
</dbReference>
<feature type="region of interest" description="Disordered" evidence="1">
    <location>
        <begin position="281"/>
        <end position="307"/>
    </location>
</feature>
<feature type="region of interest" description="Disordered" evidence="1">
    <location>
        <begin position="1555"/>
        <end position="1576"/>
    </location>
</feature>
<feature type="region of interest" description="Disordered" evidence="1">
    <location>
        <begin position="2254"/>
        <end position="2277"/>
    </location>
</feature>
<feature type="compositionally biased region" description="Polar residues" evidence="1">
    <location>
        <begin position="1933"/>
        <end position="1943"/>
    </location>
</feature>
<organism evidence="2 3">
    <name type="scientific">Schistosoma margrebowiei</name>
    <dbReference type="NCBI Taxonomy" id="48269"/>
    <lineage>
        <taxon>Eukaryota</taxon>
        <taxon>Metazoa</taxon>
        <taxon>Spiralia</taxon>
        <taxon>Lophotrochozoa</taxon>
        <taxon>Platyhelminthes</taxon>
        <taxon>Trematoda</taxon>
        <taxon>Digenea</taxon>
        <taxon>Strigeidida</taxon>
        <taxon>Schistosomatoidea</taxon>
        <taxon>Schistosomatidae</taxon>
        <taxon>Schistosoma</taxon>
    </lineage>
</organism>
<feature type="region of interest" description="Disordered" evidence="1">
    <location>
        <begin position="2320"/>
        <end position="2352"/>
    </location>
</feature>
<protein>
    <submittedName>
        <fullName evidence="3">C2H2-type domain-containing protein</fullName>
    </submittedName>
</protein>
<evidence type="ECO:0000313" key="2">
    <source>
        <dbReference type="Proteomes" id="UP000050790"/>
    </source>
</evidence>
<feature type="compositionally biased region" description="Low complexity" evidence="1">
    <location>
        <begin position="891"/>
        <end position="901"/>
    </location>
</feature>
<name>A0AA85AN24_9TREM</name>
<accession>A0AA85AN24</accession>
<feature type="region of interest" description="Disordered" evidence="1">
    <location>
        <begin position="857"/>
        <end position="902"/>
    </location>
</feature>
<feature type="compositionally biased region" description="Basic residues" evidence="1">
    <location>
        <begin position="873"/>
        <end position="883"/>
    </location>
</feature>
<dbReference type="InterPro" id="IPR011993">
    <property type="entry name" value="PH-like_dom_sf"/>
</dbReference>
<feature type="region of interest" description="Disordered" evidence="1">
    <location>
        <begin position="1903"/>
        <end position="1943"/>
    </location>
</feature>
<evidence type="ECO:0000313" key="3">
    <source>
        <dbReference type="WBParaSite" id="SMRG1_91930.2"/>
    </source>
</evidence>
<feature type="region of interest" description="Disordered" evidence="1">
    <location>
        <begin position="491"/>
        <end position="523"/>
    </location>
</feature>
<feature type="compositionally biased region" description="Low complexity" evidence="1">
    <location>
        <begin position="283"/>
        <end position="307"/>
    </location>
</feature>
<feature type="compositionally biased region" description="Low complexity" evidence="1">
    <location>
        <begin position="1903"/>
        <end position="1919"/>
    </location>
</feature>
<feature type="compositionally biased region" description="Low complexity" evidence="1">
    <location>
        <begin position="2256"/>
        <end position="2277"/>
    </location>
</feature>
<dbReference type="WBParaSite" id="SMRG1_91930.2">
    <property type="protein sequence ID" value="SMRG1_91930.2"/>
    <property type="gene ID" value="SMRG1_91930"/>
</dbReference>
<feature type="compositionally biased region" description="Low complexity" evidence="1">
    <location>
        <begin position="491"/>
        <end position="504"/>
    </location>
</feature>
<sequence length="2564" mass="280481">MPSKIRIVLEGYARYRDGKKWKKRYCVLSLSPTTPDALHLYITKSYDDFAAYRNSGSVLTAMLPAVRKLHELPISPESRALLNDTPNIIQRSSDHNHTLSVYQNTLTSQSSTLSNYGSSTTTSSGPLINTAAHSYNTASGNTLSGLATASNLASSVGGPSPVDEITGFESGYHMDKESNIIVLIGGSSVYALALAGMDEMFCWADNLARIVVDNRFRVTLRHSGDGSKLFQGLQGSLHVQHWRLCLIGEPSTGCKFICNWRLDHVDKAYTMTMPAQSANQFLSNNSNMNSTNTSTTTTMTTTTSNSTTGITNNSTTYVSTSLTTTSASSISSSSFNTGNPLNLDHHRNGSRTGLTTISTVPTSTTTMITSPNTTALNNPNKYLFFMECSPASGKGRGSYIFEIDGSRLVELTIAIEQFTALRYNPNLKPATCAEASQLTVTAQSNLGTTNFGTIDRCNKNDNLFHNSNPPICTTIQKNNGSSTIDDLGIASSSFSSDTSSNPRSVSPTHHHQQQQLTKRRSRDSIFNPLRKISSGHHNFNLFKTNDYQSSTIDRLFSKQTMSQFMITTATITTTTTSTINTANTTTFGTEQSSVPVLHSKYSWNFQRTSSLSPPDMIVNDSILDNYNPNSLSRYDRLHQNSFKEQFNLSGGGGLSVVATTIGVTTATNQNNNIQEGNNSPIEIMNSLNKTSHNVSDFSTVSNPDQSVMSNNNNNNNNPLTSFICSCSPLCNTGTNNNSNNTFPMSSSSRLVDDMNVLSSSSSSSLMTGHDIIENMSETNYFLDDNIQVAKVAAGLIISKKPPYYHHHQQQHFSGSGYPTRISGLTPASTIFSGVSNMTNTTTSTICGAVTTGNSKQPLPSAVPSFRVSSSTSTRHHSHTHHHRFIFDGPNSSSNQSSSGCSTTAVLPSVPIPSIGTDSGINIHNFMHSSLSSSSSEYNRTQLYPESLLPKQRQDSQQYHNSLLNFISSCQISDSLNTSTSDLNFSATTTSSSVESTLDQVDNKKNICNTDKTITNTTTITTGSSSTTTTTCVTSIRNSPNHEIFTADEDYWDLRDSSNCQHKLIQSSKVDPTMVGVTDTSNTSDNLCVMTGTIPSDSVELHTCTESSSNPCELNQFTNTSFVYPHFNLSSIEPGQCIYRHRLQQYRVCNCISLLRRSFSANSNIQFIDLSKNDLQIVNFRPSLTLRTMCSLDSSIVSRTKTINDNSLVENTTAATDHNSKLCRTLRSFSTNPHISIPSPLCKSFCGGRFQKIHRLFHRKQHSQSHDNLQYEKTSMDRSEPLNDVDFDVQLWDEAKSKKNLCTNIPSWSCTGDDADTNDTHENRFDRNLDLWCRIFICPRHGVQSLHWNISNDDGQQHISRLNTSRKESVPQSKKHLKSTFDNQKHSKVSTLPPHFLNTTALPRPLSLIRLTTEKSKFHCRKSSEHYIKNKESKVTNLNFDEDSNVGNSDNTSLIIDVTSSHTLPKNKISHSLIPSHTTISSTIINQLYSYSPNNNNYYYYAPVSNRCPSLISLNSSPCSEPCLSKINLIHSLSSSFGVDYNHDLSLNNNTSKSLISSPSLSQNMKERNNNNDSMLSDVQKSCHSEMMTGGSSVLSSPSSSPSMPSIDLKYHPLFRCNNTVEKSLVGSLSNYCDVEFLNELRLYLLRMNSHHNDMGNNNISGLIESSQQRKQNVNDNDTIGENVTCIRDMHHGSNDDSDILQLSLHSDKQTQSLSSSASSSGGLTTTKRSDITWFKALYGNNTIDSNINEPNYSTNQLSCNSSARQSYLSKLFDRSISSNVKSLSPSIFSPTIRANTLPTTRILRQQSINHKSTWNNGNNNLICVNSSKVDTTNQDIVANSNSISSINQKVNNHLHFLHRSDHRNSTVQDNHHFKMNTTISSDKLNNVLTRKFSHQSEIDHFSRIITTNTSSSNNNNKSNANRRSRKSNEQPSDKSTLSNCNVEQQIPAEYPVYNNLIELRESARSLSNDGVGSMLTYGLKSIPSLQSSIITSTSGSLQSESSLSSQSLHVTINEDNSYHHPNQSTTANYVNLPMFWSNHHSTTTTTPAPLSMFSRSSTSCQRQHSTDVTTTVTTTIEPRLYANIMPLNTTSKYQSARNKQKHNKTDLSLLSKNHIRYSGVGTPPSVADCTGNSNSSSLNGESQLPSGVIIDHNSKITDISNKSHSLDPTSVINFIPTTSSTLPQYCPVAVVASARVAANLPTNSDYSNLPDEVRDPSRNYAMVDLRPSPASSTIPPTELTLNIIQHHNDHRTGQFTTCNSSSTSTGSSSSSGDCTSDAATLTSDTIESYETIGASNNNNSYNNGKLNKLKAKKSFDTDSYGGGSIRGEDGNLLTGSISSSRRRHSHSLSSVTTTDHPSILLNYIHVIAASNSRFTSITTTADDAVQLSGPCSVGDSNHNHNNKSLICDFGNSPNSSNSSSSGLGVISSSSSSTGSSLVPVSSTSFGDTFSCRSMTSSGISSVEGGGVVVSDTVELSSCSPPDENCVNYTQIDFARTMALGELSGDIMAQENQTLHKLPSTTTGIRIANRWSSSNSNKIDRTTSVKKTLCRSIRLIGRGTRKKVG</sequence>
<evidence type="ECO:0000256" key="1">
    <source>
        <dbReference type="SAM" id="MobiDB-lite"/>
    </source>
</evidence>
<feature type="compositionally biased region" description="Basic residues" evidence="1">
    <location>
        <begin position="508"/>
        <end position="521"/>
    </location>
</feature>
<reference evidence="3" key="1">
    <citation type="submission" date="2023-11" db="UniProtKB">
        <authorList>
            <consortium name="WormBaseParasite"/>
        </authorList>
    </citation>
    <scope>IDENTIFICATION</scope>
</reference>